<dbReference type="PIRSF" id="PIRSF006092">
    <property type="entry name" value="GreA_GreB"/>
    <property type="match status" value="1"/>
</dbReference>
<dbReference type="Gene3D" id="1.10.287.180">
    <property type="entry name" value="Transcription elongation factor, GreA/GreB, N-terminal domain"/>
    <property type="match status" value="1"/>
</dbReference>
<organism evidence="7">
    <name type="scientific">freshwater metagenome</name>
    <dbReference type="NCBI Taxonomy" id="449393"/>
    <lineage>
        <taxon>unclassified sequences</taxon>
        <taxon>metagenomes</taxon>
        <taxon>ecological metagenomes</taxon>
    </lineage>
</organism>
<evidence type="ECO:0000256" key="2">
    <source>
        <dbReference type="ARBA" id="ARBA00023125"/>
    </source>
</evidence>
<accession>A0A6J6VII4</accession>
<dbReference type="InterPro" id="IPR022691">
    <property type="entry name" value="Tscrpt_elong_fac_GreA/B_N"/>
</dbReference>
<dbReference type="InterPro" id="IPR001437">
    <property type="entry name" value="Tscrpt_elong_fac_GreA/B_C"/>
</dbReference>
<reference evidence="7" key="1">
    <citation type="submission" date="2020-05" db="EMBL/GenBank/DDBJ databases">
        <authorList>
            <person name="Chiriac C."/>
            <person name="Salcher M."/>
            <person name="Ghai R."/>
            <person name="Kavagutti S V."/>
        </authorList>
    </citation>
    <scope>NUCLEOTIDE SEQUENCE</scope>
</reference>
<dbReference type="Gene3D" id="3.10.50.30">
    <property type="entry name" value="Transcription elongation factor, GreA/GreB, C-terminal domain"/>
    <property type="match status" value="1"/>
</dbReference>
<feature type="domain" description="Transcription elongation factor GreA/GreB N-terminal" evidence="5">
    <location>
        <begin position="7"/>
        <end position="74"/>
    </location>
</feature>
<evidence type="ECO:0000256" key="1">
    <source>
        <dbReference type="ARBA" id="ARBA00023015"/>
    </source>
</evidence>
<dbReference type="PANTHER" id="PTHR30437:SF4">
    <property type="entry name" value="TRANSCRIPTION ELONGATION FACTOR GREA"/>
    <property type="match status" value="1"/>
</dbReference>
<sequence length="190" mass="21342">MAQTHHLSPSAHTRLAEEYHDLTTRGRIEIAHAIERARELGDLKENGDYHAAKEQQGMMEGRINQLKSILDNAVLVLRQSEREEVGARIAGTEVPEHHREFLERAFGSHLLVDGTDVNFRSIVTILYDGDDESDAERFLIGHTEESSDHAIITPDSPIGKALIGKKVDDWVEYEGPRGKLTVHVRHVEAV</sequence>
<dbReference type="FunFam" id="1.10.287.180:FF:000001">
    <property type="entry name" value="Transcription elongation factor GreA"/>
    <property type="match status" value="1"/>
</dbReference>
<keyword evidence="1" id="KW-0805">Transcription regulation</keyword>
<dbReference type="Pfam" id="PF03449">
    <property type="entry name" value="GreA_GreB_N"/>
    <property type="match status" value="1"/>
</dbReference>
<dbReference type="EMBL" id="CAFBLR010000135">
    <property type="protein sequence ID" value="CAB4880544.1"/>
    <property type="molecule type" value="Genomic_DNA"/>
</dbReference>
<feature type="domain" description="Transcription elongation factor GreA/GreB C-terminal" evidence="4">
    <location>
        <begin position="116"/>
        <end position="188"/>
    </location>
</feature>
<dbReference type="AlphaFoldDB" id="A0A6J6VII4"/>
<evidence type="ECO:0000259" key="4">
    <source>
        <dbReference type="Pfam" id="PF01272"/>
    </source>
</evidence>
<dbReference type="PANTHER" id="PTHR30437">
    <property type="entry name" value="TRANSCRIPTION ELONGATION FACTOR GREA"/>
    <property type="match status" value="1"/>
</dbReference>
<evidence type="ECO:0000313" key="7">
    <source>
        <dbReference type="EMBL" id="CAB4770873.1"/>
    </source>
</evidence>
<keyword evidence="3" id="KW-0804">Transcription</keyword>
<dbReference type="InterPro" id="IPR036805">
    <property type="entry name" value="Tscrpt_elong_fac_GreA/B_N_sf"/>
</dbReference>
<protein>
    <submittedName>
        <fullName evidence="7">Unannotated protein</fullName>
    </submittedName>
</protein>
<dbReference type="EMBL" id="CAEZXX010000201">
    <property type="protein sequence ID" value="CAB4727463.1"/>
    <property type="molecule type" value="Genomic_DNA"/>
</dbReference>
<dbReference type="EMBL" id="CAFBQP010000026">
    <property type="protein sequence ID" value="CAB5059327.1"/>
    <property type="molecule type" value="Genomic_DNA"/>
</dbReference>
<dbReference type="GO" id="GO:0006354">
    <property type="term" value="P:DNA-templated transcription elongation"/>
    <property type="evidence" value="ECO:0007669"/>
    <property type="project" value="TreeGrafter"/>
</dbReference>
<dbReference type="InterPro" id="IPR023459">
    <property type="entry name" value="Tscrpt_elong_fac_GreA/B_fam"/>
</dbReference>
<dbReference type="GO" id="GO:0032784">
    <property type="term" value="P:regulation of DNA-templated transcription elongation"/>
    <property type="evidence" value="ECO:0007669"/>
    <property type="project" value="InterPro"/>
</dbReference>
<dbReference type="Pfam" id="PF01272">
    <property type="entry name" value="GreA_GreB"/>
    <property type="match status" value="1"/>
</dbReference>
<gene>
    <name evidence="6" type="ORF">UFOPK2602_02142</name>
    <name evidence="7" type="ORF">UFOPK2806_02420</name>
    <name evidence="8" type="ORF">UFOPK3417_01328</name>
    <name evidence="9" type="ORF">UFOPK4306_00860</name>
</gene>
<dbReference type="InterPro" id="IPR036953">
    <property type="entry name" value="GreA/GreB_C_sf"/>
</dbReference>
<dbReference type="GO" id="GO:0003677">
    <property type="term" value="F:DNA binding"/>
    <property type="evidence" value="ECO:0007669"/>
    <property type="project" value="UniProtKB-KW"/>
</dbReference>
<dbReference type="GO" id="GO:0070063">
    <property type="term" value="F:RNA polymerase binding"/>
    <property type="evidence" value="ECO:0007669"/>
    <property type="project" value="InterPro"/>
</dbReference>
<dbReference type="SUPFAM" id="SSF54534">
    <property type="entry name" value="FKBP-like"/>
    <property type="match status" value="1"/>
</dbReference>
<proteinExistence type="predicted"/>
<name>A0A6J6VII4_9ZZZZ</name>
<keyword evidence="2" id="KW-0238">DNA-binding</keyword>
<dbReference type="EMBL" id="CAEZYY010000054">
    <property type="protein sequence ID" value="CAB4770873.1"/>
    <property type="molecule type" value="Genomic_DNA"/>
</dbReference>
<evidence type="ECO:0000256" key="3">
    <source>
        <dbReference type="ARBA" id="ARBA00023163"/>
    </source>
</evidence>
<evidence type="ECO:0000313" key="9">
    <source>
        <dbReference type="EMBL" id="CAB5059327.1"/>
    </source>
</evidence>
<evidence type="ECO:0000259" key="5">
    <source>
        <dbReference type="Pfam" id="PF03449"/>
    </source>
</evidence>
<dbReference type="SUPFAM" id="SSF46557">
    <property type="entry name" value="GreA transcript cleavage protein, N-terminal domain"/>
    <property type="match status" value="1"/>
</dbReference>
<evidence type="ECO:0000313" key="6">
    <source>
        <dbReference type="EMBL" id="CAB4727463.1"/>
    </source>
</evidence>
<evidence type="ECO:0000313" key="8">
    <source>
        <dbReference type="EMBL" id="CAB4880544.1"/>
    </source>
</evidence>